<protein>
    <submittedName>
        <fullName evidence="1">35017_t:CDS:1</fullName>
    </submittedName>
</protein>
<proteinExistence type="predicted"/>
<dbReference type="Proteomes" id="UP000789920">
    <property type="component" value="Unassembled WGS sequence"/>
</dbReference>
<name>A0ACA9MSD7_9GLOM</name>
<evidence type="ECO:0000313" key="1">
    <source>
        <dbReference type="EMBL" id="CAG8604134.1"/>
    </source>
</evidence>
<evidence type="ECO:0000313" key="2">
    <source>
        <dbReference type="Proteomes" id="UP000789920"/>
    </source>
</evidence>
<comment type="caution">
    <text evidence="1">The sequence shown here is derived from an EMBL/GenBank/DDBJ whole genome shotgun (WGS) entry which is preliminary data.</text>
</comment>
<gene>
    <name evidence="1" type="ORF">RPERSI_LOCUS6036</name>
</gene>
<sequence length="432" mass="50804">LKPDPQISQILEEYKLRIQLDKRLNSEEKNLCLEFLNLAFNEAIKSISMESVLKVLNELDKQFESMTMQEIELVIQQYKFKLNSREIELCLGFYEYNKKAIEYNKKLCPRCNSSVFYVDEIGNENCACLQNDLANVLKRNTGNELLDTLIMRCQINQANRSTKNIIEWVPYENFDNIELISDGKYGAIYFATWLDGPIINWDRDQKFMRVGPRKIALKLLKKSDDPSEEFLEEMQAFGKYIEYNDIFLAREICNGMRPPMIKGIPYGYQEIMRRCWDADPLKRPNAQGIFHYFDTKLKKLLSEEYTIPKLKTPRNLQTHKPSSSIIYYFGDLSKPRNEKNHEIVKYSEMCDGLLMILPTQMDDSQTLESENYKGSFFFKYRKIREMDVNLLIILSTQMNDDSQILESVNNEGISSFQKYSEIREIDDNLLIL</sequence>
<dbReference type="EMBL" id="CAJVQC010009398">
    <property type="protein sequence ID" value="CAG8604134.1"/>
    <property type="molecule type" value="Genomic_DNA"/>
</dbReference>
<feature type="non-terminal residue" evidence="1">
    <location>
        <position position="1"/>
    </location>
</feature>
<organism evidence="1 2">
    <name type="scientific">Racocetra persica</name>
    <dbReference type="NCBI Taxonomy" id="160502"/>
    <lineage>
        <taxon>Eukaryota</taxon>
        <taxon>Fungi</taxon>
        <taxon>Fungi incertae sedis</taxon>
        <taxon>Mucoromycota</taxon>
        <taxon>Glomeromycotina</taxon>
        <taxon>Glomeromycetes</taxon>
        <taxon>Diversisporales</taxon>
        <taxon>Gigasporaceae</taxon>
        <taxon>Racocetra</taxon>
    </lineage>
</organism>
<keyword evidence="2" id="KW-1185">Reference proteome</keyword>
<reference evidence="1" key="1">
    <citation type="submission" date="2021-06" db="EMBL/GenBank/DDBJ databases">
        <authorList>
            <person name="Kallberg Y."/>
            <person name="Tangrot J."/>
            <person name="Rosling A."/>
        </authorList>
    </citation>
    <scope>NUCLEOTIDE SEQUENCE</scope>
    <source>
        <strain evidence="1">MA461A</strain>
    </source>
</reference>
<accession>A0ACA9MSD7</accession>